<dbReference type="PROSITE" id="PS00866">
    <property type="entry name" value="CPSASE_1"/>
    <property type="match status" value="1"/>
</dbReference>
<dbReference type="PROSITE" id="PS50991">
    <property type="entry name" value="PYR_CT"/>
    <property type="match status" value="1"/>
</dbReference>
<feature type="domain" description="Biotin carboxylation" evidence="15">
    <location>
        <begin position="4"/>
        <end position="460"/>
    </location>
</feature>
<evidence type="ECO:0000256" key="10">
    <source>
        <dbReference type="PIRSR" id="PIRSR001594-2"/>
    </source>
</evidence>
<feature type="binding site" evidence="11">
    <location>
        <position position="747"/>
    </location>
    <ligand>
        <name>Mn(2+)</name>
        <dbReference type="ChEBI" id="CHEBI:29035"/>
    </ligand>
</feature>
<feature type="binding site" evidence="10">
    <location>
        <position position="204"/>
    </location>
    <ligand>
        <name>ATP</name>
        <dbReference type="ChEBI" id="CHEBI:30616"/>
    </ligand>
</feature>
<gene>
    <name evidence="17" type="ORF">FRC98_14915</name>
</gene>
<dbReference type="GO" id="GO:0006094">
    <property type="term" value="P:gluconeogenesis"/>
    <property type="evidence" value="ECO:0007669"/>
    <property type="project" value="InterPro"/>
</dbReference>
<dbReference type="PANTHER" id="PTHR43778">
    <property type="entry name" value="PYRUVATE CARBOXYLASE"/>
    <property type="match status" value="1"/>
</dbReference>
<dbReference type="Pfam" id="PF02786">
    <property type="entry name" value="CPSase_L_D2"/>
    <property type="match status" value="1"/>
</dbReference>
<evidence type="ECO:0000259" key="14">
    <source>
        <dbReference type="PROSITE" id="PS50975"/>
    </source>
</evidence>
<evidence type="ECO:0000256" key="6">
    <source>
        <dbReference type="ARBA" id="ARBA00022840"/>
    </source>
</evidence>
<dbReference type="Gene3D" id="2.40.50.100">
    <property type="match status" value="1"/>
</dbReference>
<dbReference type="FunFam" id="3.40.50.20:FF:000010">
    <property type="entry name" value="Propionyl-CoA carboxylase subunit alpha"/>
    <property type="match status" value="1"/>
</dbReference>
<dbReference type="InterPro" id="IPR011764">
    <property type="entry name" value="Biotin_carboxylation_dom"/>
</dbReference>
<dbReference type="PANTHER" id="PTHR43778:SF2">
    <property type="entry name" value="PYRUVATE CARBOXYLASE, MITOCHONDRIAL"/>
    <property type="match status" value="1"/>
</dbReference>
<feature type="binding site" evidence="11">
    <location>
        <position position="745"/>
    </location>
    <ligand>
        <name>Mn(2+)</name>
        <dbReference type="ChEBI" id="CHEBI:29035"/>
    </ligand>
</feature>
<dbReference type="SMART" id="SM00878">
    <property type="entry name" value="Biotin_carb_C"/>
    <property type="match status" value="1"/>
</dbReference>
<dbReference type="SUPFAM" id="SSF51230">
    <property type="entry name" value="Single hybrid motif"/>
    <property type="match status" value="1"/>
</dbReference>
<feature type="binding site" evidence="10">
    <location>
        <position position="120"/>
    </location>
    <ligand>
        <name>ATP</name>
        <dbReference type="ChEBI" id="CHEBI:30616"/>
    </ligand>
</feature>
<dbReference type="EMBL" id="VOSM01000007">
    <property type="protein sequence ID" value="TXD35960.1"/>
    <property type="molecule type" value="Genomic_DNA"/>
</dbReference>
<dbReference type="FunFam" id="3.20.20.70:FF:000033">
    <property type="entry name" value="Pyruvate carboxylase"/>
    <property type="match status" value="1"/>
</dbReference>
<evidence type="ECO:0000256" key="9">
    <source>
        <dbReference type="PIRSR" id="PIRSR001594-1"/>
    </source>
</evidence>
<evidence type="ECO:0000256" key="8">
    <source>
        <dbReference type="PIRNR" id="PIRNR001594"/>
    </source>
</evidence>
<comment type="catalytic activity">
    <reaction evidence="8">
        <text>hydrogencarbonate + pyruvate + ATP = oxaloacetate + ADP + phosphate + H(+)</text>
        <dbReference type="Rhea" id="RHEA:20844"/>
        <dbReference type="ChEBI" id="CHEBI:15361"/>
        <dbReference type="ChEBI" id="CHEBI:15378"/>
        <dbReference type="ChEBI" id="CHEBI:16452"/>
        <dbReference type="ChEBI" id="CHEBI:17544"/>
        <dbReference type="ChEBI" id="CHEBI:30616"/>
        <dbReference type="ChEBI" id="CHEBI:43474"/>
        <dbReference type="ChEBI" id="CHEBI:456216"/>
        <dbReference type="EC" id="6.4.1.1"/>
    </reaction>
</comment>
<feature type="domain" description="Pyruvate carboxyltransferase" evidence="16">
    <location>
        <begin position="538"/>
        <end position="806"/>
    </location>
</feature>
<dbReference type="GO" id="GO:0046872">
    <property type="term" value="F:metal ion binding"/>
    <property type="evidence" value="ECO:0007669"/>
    <property type="project" value="UniProtKB-KW"/>
</dbReference>
<dbReference type="NCBIfam" id="NF009554">
    <property type="entry name" value="PRK12999.1"/>
    <property type="match status" value="1"/>
</dbReference>
<name>A0A5C6X886_9DELT</name>
<keyword evidence="6 8" id="KW-0067">ATP-binding</keyword>
<comment type="function">
    <text evidence="8">Catalyzes a 2-step reaction, involving the ATP-dependent carboxylation of the covalently attached biotin in the first step and the transfer of the carboxyl group to pyruvate in the second.</text>
</comment>
<dbReference type="InterPro" id="IPR003379">
    <property type="entry name" value="Carboxylase_cons_dom"/>
</dbReference>
<keyword evidence="18" id="KW-1185">Reference proteome</keyword>
<dbReference type="EC" id="6.4.1.1" evidence="2 8"/>
<reference evidence="17 18" key="1">
    <citation type="submission" date="2019-08" db="EMBL/GenBank/DDBJ databases">
        <title>Bradymonadales sp. TMQ4.</title>
        <authorList>
            <person name="Liang Q."/>
        </authorList>
    </citation>
    <scope>NUCLEOTIDE SEQUENCE [LARGE SCALE GENOMIC DNA]</scope>
    <source>
        <strain evidence="17 18">TMQ4</strain>
    </source>
</reference>
<feature type="binding site" evidence="11">
    <location>
        <position position="547"/>
    </location>
    <ligand>
        <name>Mn(2+)</name>
        <dbReference type="ChEBI" id="CHEBI:29035"/>
    </ligand>
</feature>
<comment type="cofactor">
    <cofactor evidence="1 8">
        <name>biotin</name>
        <dbReference type="ChEBI" id="CHEBI:57586"/>
    </cofactor>
</comment>
<dbReference type="InterPro" id="IPR011761">
    <property type="entry name" value="ATP-grasp"/>
</dbReference>
<keyword evidence="17" id="KW-0670">Pyruvate</keyword>
<dbReference type="InterPro" id="IPR005930">
    <property type="entry name" value="Pyruv_COase"/>
</dbReference>
<dbReference type="InterPro" id="IPR005479">
    <property type="entry name" value="CPAse_ATP-bd"/>
</dbReference>
<dbReference type="AlphaFoldDB" id="A0A5C6X886"/>
<dbReference type="SUPFAM" id="SSF51569">
    <property type="entry name" value="Aldolase"/>
    <property type="match status" value="1"/>
</dbReference>
<dbReference type="InterPro" id="IPR011054">
    <property type="entry name" value="Rudment_hybrid_motif"/>
</dbReference>
<feature type="modified residue" description="N6-biotinyllysine" evidence="12">
    <location>
        <position position="1119"/>
    </location>
</feature>
<evidence type="ECO:0000256" key="12">
    <source>
        <dbReference type="PIRSR" id="PIRSR001594-4"/>
    </source>
</evidence>
<dbReference type="PIRSF" id="PIRSF001594">
    <property type="entry name" value="Pyruv_carbox"/>
    <property type="match status" value="1"/>
</dbReference>
<dbReference type="Pfam" id="PF02436">
    <property type="entry name" value="PYC_OADA"/>
    <property type="match status" value="1"/>
</dbReference>
<evidence type="ECO:0000256" key="11">
    <source>
        <dbReference type="PIRSR" id="PIRSR001594-3"/>
    </source>
</evidence>
<evidence type="ECO:0000256" key="2">
    <source>
        <dbReference type="ARBA" id="ARBA00013057"/>
    </source>
</evidence>
<sequence>MAREIRNVLAANRGEIAVRIFRACTELGLATTAIYSFEDRLAIHRYKADRAYQIGEEGKPVEAYLDGDAIIELALAKGVDAIHPGYGFLSENADFAQKVIEAGLVWIGPPPEVMRALGDKLAAREVAKRAGVPVVPGSGGAVQTEEEALQAATSIGYPLLVKAAHGGGGRGMRVVNQESELVEAVRSARSESQAAFGSPSVFLERYVVNPRHIEVQLLGDTHGNVVHLFERDCSVQRRMQKIVELAPAPNLADEVREKLYEYSLRLAEEVGYSSAGTVEFLVEEREGSFEIYFIEVNTRIQVEHTVTEMITGRDLIQAMIRVAEGAKLSDASIGIEGQEAIKRKGQAIQARVTTEDPERNFAPDSGRIITYRSAAGHGIRLDAGVGGSGSEILPFYDSMLVKVSAWGQDLGEAARRLDRSLAEFRIRGVKTNLPFLQRVVRHEQFLSGDTHTRFIDETPQLFVYPPRRDRGTKALMALGDITVNGPPGSTTRFARPQPLIVPKAPKIKGKPPTSPAFAVFEQEGAEGLSKWIRNQEALLVTDTTFRDAHQSLLATRVRTNDLLEIAPATAHMLPGLFSYEMWGGATFDVCMRFLQEDPWERLARMRQAIPGALFQMLLRGANAVGYTNYPDNVVRAFVQEAAQAGVDVFRVFDALNYVPNMELAMEEVARAGKIVEASICYTGDVLDPDETKYTLDYYTNLAKELASRGAHILNIKDMAGLLKPYSAKVLVEALKEAVDLPIHLHTHDTSGNGVAMYLMAAQAGVDVVDCALSSMAGLTSQPSLNAVVSALEGQTRQPDLDSQALERLSEHWELLREIYYPFESGLKSSTTDVYNHEIPGGQYSNLRPRAIQLGLGERWTEVKQTYQRVNKEMGNIVKVTPTSKVVADFSMFLVQNDLSFEAIYEMAERGEDIDFPQSVIDFFYGNMGQPYGGFPRKLQSIVLKGREPLTGRAGEGMADYDWGAKEEELRDLLGREPTRREAISYALYPKVFAGFARTIQEFGEYRILETVPFLYGMEVGDETMVEIEEGKTLVIKLKAISEVRDDGTRRVYFELNGQPRDVAIIDASAELSSGARPKADKSKPGEVGAPMQGKVLTIAVAVGDAVSRGDTLLSTEAMKMETNITSPVDGTIKAIEVSEGDSVGAGDRVVLIEPKS</sequence>
<dbReference type="PROSITE" id="PS50975">
    <property type="entry name" value="ATP_GRASP"/>
    <property type="match status" value="1"/>
</dbReference>
<dbReference type="InterPro" id="IPR013785">
    <property type="entry name" value="Aldolase_TIM"/>
</dbReference>
<organism evidence="17 18">
    <name type="scientific">Lujinxingia vulgaris</name>
    <dbReference type="NCBI Taxonomy" id="2600176"/>
    <lineage>
        <taxon>Bacteria</taxon>
        <taxon>Deltaproteobacteria</taxon>
        <taxon>Bradymonadales</taxon>
        <taxon>Lujinxingiaceae</taxon>
        <taxon>Lujinxingia</taxon>
    </lineage>
</organism>
<dbReference type="InterPro" id="IPR005482">
    <property type="entry name" value="Biotin_COase_C"/>
</dbReference>
<dbReference type="SUPFAM" id="SSF51246">
    <property type="entry name" value="Rudiment single hybrid motif"/>
    <property type="match status" value="1"/>
</dbReference>
<dbReference type="Gene3D" id="3.20.20.70">
    <property type="entry name" value="Aldolase class I"/>
    <property type="match status" value="1"/>
</dbReference>
<evidence type="ECO:0000256" key="1">
    <source>
        <dbReference type="ARBA" id="ARBA00001953"/>
    </source>
</evidence>
<dbReference type="SUPFAM" id="SSF56059">
    <property type="entry name" value="Glutathione synthetase ATP-binding domain-like"/>
    <property type="match status" value="1"/>
</dbReference>
<evidence type="ECO:0000256" key="7">
    <source>
        <dbReference type="ARBA" id="ARBA00023267"/>
    </source>
</evidence>
<dbReference type="InterPro" id="IPR055268">
    <property type="entry name" value="PCB-like"/>
</dbReference>
<protein>
    <recommendedName>
        <fullName evidence="2 8">Pyruvate carboxylase</fullName>
        <ecNumber evidence="2 8">6.4.1.1</ecNumber>
    </recommendedName>
</protein>
<dbReference type="InterPro" id="IPR000891">
    <property type="entry name" value="PYR_CT"/>
</dbReference>
<dbReference type="Pfam" id="PF00682">
    <property type="entry name" value="HMGL-like"/>
    <property type="match status" value="1"/>
</dbReference>
<evidence type="ECO:0000259" key="13">
    <source>
        <dbReference type="PROSITE" id="PS50968"/>
    </source>
</evidence>
<dbReference type="Proteomes" id="UP000321412">
    <property type="component" value="Unassembled WGS sequence"/>
</dbReference>
<dbReference type="PROSITE" id="PS50968">
    <property type="entry name" value="BIOTINYL_LIPOYL"/>
    <property type="match status" value="1"/>
</dbReference>
<dbReference type="Pfam" id="PF02785">
    <property type="entry name" value="Biotin_carb_C"/>
    <property type="match status" value="1"/>
</dbReference>
<keyword evidence="4 11" id="KW-0479">Metal-binding</keyword>
<dbReference type="InterPro" id="IPR016185">
    <property type="entry name" value="PreATP-grasp_dom_sf"/>
</dbReference>
<feature type="binding site" evidence="10">
    <location>
        <position position="880"/>
    </location>
    <ligand>
        <name>substrate</name>
    </ligand>
</feature>
<feature type="modified residue" description="N6-carboxylysine" evidence="12">
    <location>
        <position position="716"/>
    </location>
</feature>
<dbReference type="FunFam" id="3.30.1490.20:FF:000018">
    <property type="entry name" value="Biotin carboxylase"/>
    <property type="match status" value="1"/>
</dbReference>
<dbReference type="SUPFAM" id="SSF52440">
    <property type="entry name" value="PreATP-grasp domain"/>
    <property type="match status" value="1"/>
</dbReference>
<dbReference type="CDD" id="cd06850">
    <property type="entry name" value="biotinyl_domain"/>
    <property type="match status" value="1"/>
</dbReference>
<dbReference type="PROSITE" id="PS50979">
    <property type="entry name" value="BC"/>
    <property type="match status" value="1"/>
</dbReference>
<dbReference type="PROSITE" id="PS00867">
    <property type="entry name" value="CPSASE_2"/>
    <property type="match status" value="1"/>
</dbReference>
<evidence type="ECO:0000313" key="17">
    <source>
        <dbReference type="EMBL" id="TXD35960.1"/>
    </source>
</evidence>
<evidence type="ECO:0000256" key="3">
    <source>
        <dbReference type="ARBA" id="ARBA00022598"/>
    </source>
</evidence>
<dbReference type="InterPro" id="IPR005481">
    <property type="entry name" value="BC-like_N"/>
</dbReference>
<feature type="domain" description="Lipoyl-binding" evidence="13">
    <location>
        <begin position="1084"/>
        <end position="1153"/>
    </location>
</feature>
<dbReference type="Gene3D" id="3.30.470.20">
    <property type="entry name" value="ATP-grasp fold, B domain"/>
    <property type="match status" value="1"/>
</dbReference>
<dbReference type="GO" id="GO:0004736">
    <property type="term" value="F:pyruvate carboxylase activity"/>
    <property type="evidence" value="ECO:0007669"/>
    <property type="project" value="UniProtKB-EC"/>
</dbReference>
<evidence type="ECO:0000259" key="16">
    <source>
        <dbReference type="PROSITE" id="PS50991"/>
    </source>
</evidence>
<dbReference type="RefSeq" id="WP_146982237.1">
    <property type="nucleotide sequence ID" value="NZ_VOSM01000007.1"/>
</dbReference>
<dbReference type="InterPro" id="IPR000089">
    <property type="entry name" value="Biotin_lipoyl"/>
</dbReference>
<dbReference type="Gene3D" id="3.10.600.10">
    <property type="entry name" value="pyruvate carboxylase f1077a mutant domain"/>
    <property type="match status" value="1"/>
</dbReference>
<dbReference type="InterPro" id="IPR011053">
    <property type="entry name" value="Single_hybrid_motif"/>
</dbReference>
<dbReference type="NCBIfam" id="NF006761">
    <property type="entry name" value="PRK09282.1"/>
    <property type="match status" value="1"/>
</dbReference>
<feature type="binding site" description="via carbamate group" evidence="11">
    <location>
        <position position="716"/>
    </location>
    <ligand>
        <name>Mn(2+)</name>
        <dbReference type="ChEBI" id="CHEBI:29035"/>
    </ligand>
</feature>
<feature type="domain" description="ATP-grasp" evidence="14">
    <location>
        <begin position="124"/>
        <end position="324"/>
    </location>
</feature>
<evidence type="ECO:0000259" key="15">
    <source>
        <dbReference type="PROSITE" id="PS50979"/>
    </source>
</evidence>
<dbReference type="OrthoDB" id="9769961at2"/>
<dbReference type="Pfam" id="PF00289">
    <property type="entry name" value="Biotin_carb_N"/>
    <property type="match status" value="1"/>
</dbReference>
<dbReference type="NCBIfam" id="TIGR01235">
    <property type="entry name" value="pyruv_carbox"/>
    <property type="match status" value="1"/>
</dbReference>
<evidence type="ECO:0000313" key="18">
    <source>
        <dbReference type="Proteomes" id="UP000321412"/>
    </source>
</evidence>
<feature type="binding site" evidence="10">
    <location>
        <position position="619"/>
    </location>
    <ligand>
        <name>substrate</name>
    </ligand>
</feature>
<dbReference type="GO" id="GO:0005737">
    <property type="term" value="C:cytoplasm"/>
    <property type="evidence" value="ECO:0007669"/>
    <property type="project" value="TreeGrafter"/>
</dbReference>
<keyword evidence="5 8" id="KW-0547">Nucleotide-binding</keyword>
<keyword evidence="3 8" id="KW-0436">Ligase</keyword>
<dbReference type="FunFam" id="2.40.50.100:FF:000003">
    <property type="entry name" value="Acetyl-CoA carboxylase biotin carboxyl carrier protein"/>
    <property type="match status" value="1"/>
</dbReference>
<dbReference type="GO" id="GO:0005524">
    <property type="term" value="F:ATP binding"/>
    <property type="evidence" value="ECO:0007669"/>
    <property type="project" value="UniProtKB-UniRule"/>
</dbReference>
<dbReference type="SUPFAM" id="SSF89000">
    <property type="entry name" value="post-HMGL domain-like"/>
    <property type="match status" value="1"/>
</dbReference>
<evidence type="ECO:0000256" key="5">
    <source>
        <dbReference type="ARBA" id="ARBA00022741"/>
    </source>
</evidence>
<proteinExistence type="predicted"/>
<keyword evidence="7 8" id="KW-0092">Biotin</keyword>
<dbReference type="CDD" id="cd07937">
    <property type="entry name" value="DRE_TIM_PC_TC_5S"/>
    <property type="match status" value="1"/>
</dbReference>
<dbReference type="Pfam" id="PF00364">
    <property type="entry name" value="Biotin_lipoyl"/>
    <property type="match status" value="1"/>
</dbReference>
<comment type="caution">
    <text evidence="17">The sequence shown here is derived from an EMBL/GenBank/DDBJ whole genome shotgun (WGS) entry which is preliminary data.</text>
</comment>
<feature type="active site" evidence="9">
    <location>
        <position position="299"/>
    </location>
</feature>
<evidence type="ECO:0000256" key="4">
    <source>
        <dbReference type="ARBA" id="ARBA00022723"/>
    </source>
</evidence>
<accession>A0A5C6X886</accession>